<keyword evidence="2" id="KW-0732">Signal</keyword>
<proteinExistence type="predicted"/>
<evidence type="ECO:0000313" key="5">
    <source>
        <dbReference type="WBParaSite" id="SMUV_0000705401-mRNA-1"/>
    </source>
</evidence>
<dbReference type="SMART" id="SM00741">
    <property type="entry name" value="SapB"/>
    <property type="match status" value="1"/>
</dbReference>
<reference evidence="5" key="1">
    <citation type="submission" date="2017-02" db="UniProtKB">
        <authorList>
            <consortium name="WormBaseParasite"/>
        </authorList>
    </citation>
    <scope>IDENTIFICATION</scope>
</reference>
<dbReference type="InterPro" id="IPR011001">
    <property type="entry name" value="Saposin-like"/>
</dbReference>
<dbReference type="Proteomes" id="UP000046393">
    <property type="component" value="Unplaced"/>
</dbReference>
<evidence type="ECO:0000313" key="4">
    <source>
        <dbReference type="Proteomes" id="UP000046393"/>
    </source>
</evidence>
<dbReference type="Gene3D" id="1.10.225.10">
    <property type="entry name" value="Saposin-like"/>
    <property type="match status" value="1"/>
</dbReference>
<evidence type="ECO:0000256" key="1">
    <source>
        <dbReference type="ARBA" id="ARBA00023157"/>
    </source>
</evidence>
<evidence type="ECO:0000259" key="3">
    <source>
        <dbReference type="PROSITE" id="PS50015"/>
    </source>
</evidence>
<sequence length="101" mass="11069">MKTLILLVALLCSAYAYRYNNKGEKLCNFCKAFIGGIETAMDKGEASLEKAGDKLCDELTAGNVLLDPICRGLVEAELPNIISWIEKNESADTICKQVHLC</sequence>
<dbReference type="InterPro" id="IPR008138">
    <property type="entry name" value="SapB_2"/>
</dbReference>
<dbReference type="SUPFAM" id="SSF47862">
    <property type="entry name" value="Saposin"/>
    <property type="match status" value="1"/>
</dbReference>
<dbReference type="AlphaFoldDB" id="A0A0N5AQS9"/>
<feature type="domain" description="Saposin B-type" evidence="3">
    <location>
        <begin position="23"/>
        <end position="101"/>
    </location>
</feature>
<protein>
    <submittedName>
        <fullName evidence="5">Saposin B-type domain-containing protein</fullName>
    </submittedName>
</protein>
<dbReference type="Pfam" id="PF03489">
    <property type="entry name" value="SapB_2"/>
    <property type="match status" value="1"/>
</dbReference>
<dbReference type="InterPro" id="IPR008139">
    <property type="entry name" value="SaposinB_dom"/>
</dbReference>
<accession>A0A0N5AQS9</accession>
<feature type="chain" id="PRO_5005893367" evidence="2">
    <location>
        <begin position="17"/>
        <end position="101"/>
    </location>
</feature>
<dbReference type="WBParaSite" id="SMUV_0000705401-mRNA-1">
    <property type="protein sequence ID" value="SMUV_0000705401-mRNA-1"/>
    <property type="gene ID" value="SMUV_0000705401"/>
</dbReference>
<keyword evidence="4" id="KW-1185">Reference proteome</keyword>
<name>A0A0N5AQS9_9BILA</name>
<organism evidence="4 5">
    <name type="scientific">Syphacia muris</name>
    <dbReference type="NCBI Taxonomy" id="451379"/>
    <lineage>
        <taxon>Eukaryota</taxon>
        <taxon>Metazoa</taxon>
        <taxon>Ecdysozoa</taxon>
        <taxon>Nematoda</taxon>
        <taxon>Chromadorea</taxon>
        <taxon>Rhabditida</taxon>
        <taxon>Spirurina</taxon>
        <taxon>Oxyuridomorpha</taxon>
        <taxon>Oxyuroidea</taxon>
        <taxon>Oxyuridae</taxon>
        <taxon>Syphacia</taxon>
    </lineage>
</organism>
<keyword evidence="1" id="KW-1015">Disulfide bond</keyword>
<feature type="signal peptide" evidence="2">
    <location>
        <begin position="1"/>
        <end position="16"/>
    </location>
</feature>
<dbReference type="PROSITE" id="PS50015">
    <property type="entry name" value="SAP_B"/>
    <property type="match status" value="1"/>
</dbReference>
<evidence type="ECO:0000256" key="2">
    <source>
        <dbReference type="SAM" id="SignalP"/>
    </source>
</evidence>